<proteinExistence type="predicted"/>
<protein>
    <submittedName>
        <fullName evidence="1">Uncharacterized protein</fullName>
    </submittedName>
</protein>
<accession>A0ACC0YCY2</accession>
<reference evidence="2" key="1">
    <citation type="journal article" date="2023" name="G3 (Bethesda)">
        <title>Genome assembly and association tests identify interacting loci associated with vigor, precocity, and sex in interspecific pistachio rootstocks.</title>
        <authorList>
            <person name="Palmer W."/>
            <person name="Jacygrad E."/>
            <person name="Sagayaradj S."/>
            <person name="Cavanaugh K."/>
            <person name="Han R."/>
            <person name="Bertier L."/>
            <person name="Beede B."/>
            <person name="Kafkas S."/>
            <person name="Golino D."/>
            <person name="Preece J."/>
            <person name="Michelmore R."/>
        </authorList>
    </citation>
    <scope>NUCLEOTIDE SEQUENCE [LARGE SCALE GENOMIC DNA]</scope>
</reference>
<sequence>MTSISNPPSSDIPDLNEILDPPAPDTQVNTAKARKVIVQDLQAVVAAANYTPHNMVPVWEVTAPTMENFLQEMAKEKPVRFRAQQLFCFTSWVLEVLGQSTRLQSIEPTDGSSYSTSEESQSRWYKETTPIMAKYEMQMASSV</sequence>
<evidence type="ECO:0000313" key="2">
    <source>
        <dbReference type="Proteomes" id="UP001163603"/>
    </source>
</evidence>
<comment type="caution">
    <text evidence="1">The sequence shown here is derived from an EMBL/GenBank/DDBJ whole genome shotgun (WGS) entry which is preliminary data.</text>
</comment>
<dbReference type="EMBL" id="CM047743">
    <property type="protein sequence ID" value="KAJ0031903.1"/>
    <property type="molecule type" value="Genomic_DNA"/>
</dbReference>
<organism evidence="1 2">
    <name type="scientific">Pistacia integerrima</name>
    <dbReference type="NCBI Taxonomy" id="434235"/>
    <lineage>
        <taxon>Eukaryota</taxon>
        <taxon>Viridiplantae</taxon>
        <taxon>Streptophyta</taxon>
        <taxon>Embryophyta</taxon>
        <taxon>Tracheophyta</taxon>
        <taxon>Spermatophyta</taxon>
        <taxon>Magnoliopsida</taxon>
        <taxon>eudicotyledons</taxon>
        <taxon>Gunneridae</taxon>
        <taxon>Pentapetalae</taxon>
        <taxon>rosids</taxon>
        <taxon>malvids</taxon>
        <taxon>Sapindales</taxon>
        <taxon>Anacardiaceae</taxon>
        <taxon>Pistacia</taxon>
    </lineage>
</organism>
<dbReference type="Proteomes" id="UP001163603">
    <property type="component" value="Chromosome 8"/>
</dbReference>
<name>A0ACC0YCY2_9ROSI</name>
<evidence type="ECO:0000313" key="1">
    <source>
        <dbReference type="EMBL" id="KAJ0031903.1"/>
    </source>
</evidence>
<gene>
    <name evidence="1" type="ORF">Pint_12622</name>
</gene>
<keyword evidence="2" id="KW-1185">Reference proteome</keyword>